<dbReference type="Proteomes" id="UP000271624">
    <property type="component" value="Unassembled WGS sequence"/>
</dbReference>
<proteinExistence type="predicted"/>
<dbReference type="EMBL" id="RSCL01000016">
    <property type="protein sequence ID" value="RUT02388.1"/>
    <property type="molecule type" value="Genomic_DNA"/>
</dbReference>
<evidence type="ECO:0000313" key="1">
    <source>
        <dbReference type="EMBL" id="RUT02388.1"/>
    </source>
</evidence>
<gene>
    <name evidence="1" type="ORF">DSM106972_058660</name>
</gene>
<accession>A0A3S1AJI8</accession>
<comment type="caution">
    <text evidence="1">The sequence shown here is derived from an EMBL/GenBank/DDBJ whole genome shotgun (WGS) entry which is preliminary data.</text>
</comment>
<keyword evidence="2" id="KW-1185">Reference proteome</keyword>
<reference evidence="1" key="1">
    <citation type="submission" date="2018-12" db="EMBL/GenBank/DDBJ databases">
        <authorList>
            <person name="Will S."/>
            <person name="Neumann-Schaal M."/>
            <person name="Henke P."/>
        </authorList>
    </citation>
    <scope>NUCLEOTIDE SEQUENCE</scope>
    <source>
        <strain evidence="1">PCC 7102</strain>
    </source>
</reference>
<name>A0A3S1AJI8_9CYAN</name>
<sequence>MVLTNGVGTRIEGKNKTCEIIPAIKPAKIPKASAINKGVLAILKQSLGRVGLLINISFITIPIANKAATQGNRIISGKGFSKPKSVKKY</sequence>
<reference evidence="1" key="2">
    <citation type="journal article" date="2019" name="Genome Biol. Evol.">
        <title>Day and night: Metabolic profiles and evolutionary relationships of six axenic non-marine cyanobacteria.</title>
        <authorList>
            <person name="Will S.E."/>
            <person name="Henke P."/>
            <person name="Boedeker C."/>
            <person name="Huang S."/>
            <person name="Brinkmann H."/>
            <person name="Rohde M."/>
            <person name="Jarek M."/>
            <person name="Friedl T."/>
            <person name="Seufert S."/>
            <person name="Schumacher M."/>
            <person name="Overmann J."/>
            <person name="Neumann-Schaal M."/>
            <person name="Petersen J."/>
        </authorList>
    </citation>
    <scope>NUCLEOTIDE SEQUENCE [LARGE SCALE GENOMIC DNA]</scope>
    <source>
        <strain evidence="1">PCC 7102</strain>
    </source>
</reference>
<dbReference type="AlphaFoldDB" id="A0A3S1AJI8"/>
<evidence type="ECO:0000313" key="2">
    <source>
        <dbReference type="Proteomes" id="UP000271624"/>
    </source>
</evidence>
<protein>
    <submittedName>
        <fullName evidence="1">Uncharacterized protein</fullName>
    </submittedName>
</protein>
<organism evidence="1 2">
    <name type="scientific">Dulcicalothrix desertica PCC 7102</name>
    <dbReference type="NCBI Taxonomy" id="232991"/>
    <lineage>
        <taxon>Bacteria</taxon>
        <taxon>Bacillati</taxon>
        <taxon>Cyanobacteriota</taxon>
        <taxon>Cyanophyceae</taxon>
        <taxon>Nostocales</taxon>
        <taxon>Calotrichaceae</taxon>
        <taxon>Dulcicalothrix</taxon>
    </lineage>
</organism>